<reference evidence="1" key="1">
    <citation type="submission" date="2013-08" db="EMBL/GenBank/DDBJ databases">
        <title>Gene expansion shapes genome architecture in the human pathogen Lichtheimia corymbifera: an evolutionary genomics analysis in the ancient terrestrial Mucorales (Mucoromycotina).</title>
        <authorList>
            <person name="Schwartze V.U."/>
            <person name="Winter S."/>
            <person name="Shelest E."/>
            <person name="Marcet-Houben M."/>
            <person name="Horn F."/>
            <person name="Wehner S."/>
            <person name="Hoffmann K."/>
            <person name="Riege K."/>
            <person name="Sammeth M."/>
            <person name="Nowrousian M."/>
            <person name="Valiante V."/>
            <person name="Linde J."/>
            <person name="Jacobsen I.D."/>
            <person name="Marz M."/>
            <person name="Brakhage A.A."/>
            <person name="Gabaldon T."/>
            <person name="Bocker S."/>
            <person name="Voigt K."/>
        </authorList>
    </citation>
    <scope>NUCLEOTIDE SEQUENCE [LARGE SCALE GENOMIC DNA]</scope>
    <source>
        <strain evidence="1">FSU 9682</strain>
    </source>
</reference>
<keyword evidence="2" id="KW-1185">Reference proteome</keyword>
<dbReference type="VEuPathDB" id="FungiDB:LCOR_11430.1"/>
<proteinExistence type="predicted"/>
<evidence type="ECO:0000313" key="2">
    <source>
        <dbReference type="Proteomes" id="UP000027586"/>
    </source>
</evidence>
<sequence>MAGMLAMKKVPTHTLRSLATTLWIEGSLMDDMDQDVYAGRLEAHTIEGDYDIAINDLLDKSNGESYMVRLG</sequence>
<protein>
    <submittedName>
        <fullName evidence="1">Uncharacterized protein</fullName>
    </submittedName>
</protein>
<comment type="caution">
    <text evidence="1">The sequence shown here is derived from an EMBL/GenBank/DDBJ whole genome shotgun (WGS) entry which is preliminary data.</text>
</comment>
<gene>
    <name evidence="1" type="ORF">LCOR_11430.1</name>
</gene>
<accession>A0A068SEE6</accession>
<dbReference type="Proteomes" id="UP000027586">
    <property type="component" value="Unassembled WGS sequence"/>
</dbReference>
<organism evidence="1 2">
    <name type="scientific">Lichtheimia corymbifera JMRC:FSU:9682</name>
    <dbReference type="NCBI Taxonomy" id="1263082"/>
    <lineage>
        <taxon>Eukaryota</taxon>
        <taxon>Fungi</taxon>
        <taxon>Fungi incertae sedis</taxon>
        <taxon>Mucoromycota</taxon>
        <taxon>Mucoromycotina</taxon>
        <taxon>Mucoromycetes</taxon>
        <taxon>Mucorales</taxon>
        <taxon>Lichtheimiaceae</taxon>
        <taxon>Lichtheimia</taxon>
    </lineage>
</organism>
<evidence type="ECO:0000313" key="1">
    <source>
        <dbReference type="EMBL" id="CDH60649.1"/>
    </source>
</evidence>
<dbReference type="AlphaFoldDB" id="A0A068SEE6"/>
<name>A0A068SEE6_9FUNG</name>
<dbReference type="EMBL" id="CBTN010000100">
    <property type="protein sequence ID" value="CDH60649.1"/>
    <property type="molecule type" value="Genomic_DNA"/>
</dbReference>